<feature type="domain" description="Helicase ATP-binding" evidence="1">
    <location>
        <begin position="17"/>
        <end position="201"/>
    </location>
</feature>
<evidence type="ECO:0000313" key="3">
    <source>
        <dbReference type="Proteomes" id="UP000524246"/>
    </source>
</evidence>
<dbReference type="GO" id="GO:0043138">
    <property type="term" value="F:3'-5' DNA helicase activity"/>
    <property type="evidence" value="ECO:0007669"/>
    <property type="project" value="TreeGrafter"/>
</dbReference>
<dbReference type="PANTHER" id="PTHR47957:SF3">
    <property type="entry name" value="ATP-DEPENDENT HELICASE HRQ1"/>
    <property type="match status" value="1"/>
</dbReference>
<proteinExistence type="predicted"/>
<dbReference type="InterPro" id="IPR014001">
    <property type="entry name" value="Helicase_ATP-bd"/>
</dbReference>
<keyword evidence="2" id="KW-0547">Nucleotide-binding</keyword>
<keyword evidence="2" id="KW-0067">ATP-binding</keyword>
<dbReference type="Proteomes" id="UP000524246">
    <property type="component" value="Unassembled WGS sequence"/>
</dbReference>
<dbReference type="InterPro" id="IPR027417">
    <property type="entry name" value="P-loop_NTPase"/>
</dbReference>
<dbReference type="PANTHER" id="PTHR47957">
    <property type="entry name" value="ATP-DEPENDENT HELICASE HRQ1"/>
    <property type="match status" value="1"/>
</dbReference>
<dbReference type="Pfam" id="PF00270">
    <property type="entry name" value="DEAD"/>
    <property type="match status" value="1"/>
</dbReference>
<dbReference type="GO" id="GO:0036297">
    <property type="term" value="P:interstrand cross-link repair"/>
    <property type="evidence" value="ECO:0007669"/>
    <property type="project" value="TreeGrafter"/>
</dbReference>
<evidence type="ECO:0000313" key="2">
    <source>
        <dbReference type="EMBL" id="NMC62679.1"/>
    </source>
</evidence>
<dbReference type="GO" id="GO:0005524">
    <property type="term" value="F:ATP binding"/>
    <property type="evidence" value="ECO:0007669"/>
    <property type="project" value="InterPro"/>
</dbReference>
<dbReference type="Gene3D" id="3.40.50.300">
    <property type="entry name" value="P-loop containing nucleotide triphosphate hydrolases"/>
    <property type="match status" value="1"/>
</dbReference>
<gene>
    <name evidence="2" type="ORF">GYA55_05855</name>
</gene>
<dbReference type="AlphaFoldDB" id="A0A7X9FRV1"/>
<dbReference type="PROSITE" id="PS51192">
    <property type="entry name" value="HELICASE_ATP_BIND_1"/>
    <property type="match status" value="1"/>
</dbReference>
<sequence>DELPLDRDLFVHQEKAIRKILDNRSVVIATGTGSGKTEAFLIPILNYLMREQEAGTLSKPGVRALLLYPMNALANDQIKRLRKLLKNYPKITFGRYVGETEYKKDKAKEVFAVNYPEEQPPLPNELLSREEMQETPPHILLTNYAMLEYLLLRPDDSPLFDGPTGKFWHFIVLDEAHVYDGANATEIAMLLRRLSDRIIHS</sequence>
<dbReference type="InterPro" id="IPR011545">
    <property type="entry name" value="DEAD/DEAH_box_helicase_dom"/>
</dbReference>
<keyword evidence="2" id="KW-0347">Helicase</keyword>
<evidence type="ECO:0000259" key="1">
    <source>
        <dbReference type="PROSITE" id="PS51192"/>
    </source>
</evidence>
<reference evidence="2 3" key="1">
    <citation type="journal article" date="2020" name="Biotechnol. Biofuels">
        <title>New insights from the biogas microbiome by comprehensive genome-resolved metagenomics of nearly 1600 species originating from multiple anaerobic digesters.</title>
        <authorList>
            <person name="Campanaro S."/>
            <person name="Treu L."/>
            <person name="Rodriguez-R L.M."/>
            <person name="Kovalovszki A."/>
            <person name="Ziels R.M."/>
            <person name="Maus I."/>
            <person name="Zhu X."/>
            <person name="Kougias P.G."/>
            <person name="Basile A."/>
            <person name="Luo G."/>
            <person name="Schluter A."/>
            <person name="Konstantinidis K.T."/>
            <person name="Angelidaki I."/>
        </authorList>
    </citation>
    <scope>NUCLEOTIDE SEQUENCE [LARGE SCALE GENOMIC DNA]</scope>
    <source>
        <strain evidence="2">AS27yjCOA_65</strain>
    </source>
</reference>
<organism evidence="2 3">
    <name type="scientific">SAR324 cluster bacterium</name>
    <dbReference type="NCBI Taxonomy" id="2024889"/>
    <lineage>
        <taxon>Bacteria</taxon>
        <taxon>Deltaproteobacteria</taxon>
        <taxon>SAR324 cluster</taxon>
    </lineage>
</organism>
<comment type="caution">
    <text evidence="2">The sequence shown here is derived from an EMBL/GenBank/DDBJ whole genome shotgun (WGS) entry which is preliminary data.</text>
</comment>
<dbReference type="GO" id="GO:0006289">
    <property type="term" value="P:nucleotide-excision repair"/>
    <property type="evidence" value="ECO:0007669"/>
    <property type="project" value="TreeGrafter"/>
</dbReference>
<accession>A0A7X9FRV1</accession>
<dbReference type="SUPFAM" id="SSF52540">
    <property type="entry name" value="P-loop containing nucleoside triphosphate hydrolases"/>
    <property type="match status" value="1"/>
</dbReference>
<dbReference type="EMBL" id="JAAZON010000252">
    <property type="protein sequence ID" value="NMC62679.1"/>
    <property type="molecule type" value="Genomic_DNA"/>
</dbReference>
<dbReference type="GO" id="GO:0003676">
    <property type="term" value="F:nucleic acid binding"/>
    <property type="evidence" value="ECO:0007669"/>
    <property type="project" value="InterPro"/>
</dbReference>
<feature type="non-terminal residue" evidence="2">
    <location>
        <position position="1"/>
    </location>
</feature>
<protein>
    <submittedName>
        <fullName evidence="2">DEAD/DEAH box helicase</fullName>
    </submittedName>
</protein>
<dbReference type="SMART" id="SM00487">
    <property type="entry name" value="DEXDc"/>
    <property type="match status" value="1"/>
</dbReference>
<name>A0A7X9FRV1_9DELT</name>
<keyword evidence="2" id="KW-0378">Hydrolase</keyword>